<dbReference type="GO" id="GO:0005524">
    <property type="term" value="F:ATP binding"/>
    <property type="evidence" value="ECO:0007669"/>
    <property type="project" value="UniProtKB-UniRule"/>
</dbReference>
<keyword evidence="6 10" id="KW-0067">ATP-binding</keyword>
<feature type="short sequence motif" description="'HIGH' region" evidence="10">
    <location>
        <begin position="29"/>
        <end position="37"/>
    </location>
</feature>
<reference evidence="11 13" key="1">
    <citation type="journal article" date="2014" name="Genome Announc.">
        <title>Draft Genome Sequence of Bacillus alcalophilus AV1934, a Classic Alkaliphile Isolated from Human Feces in 1934.</title>
        <authorList>
            <person name="Attie O."/>
            <person name="Jayaprakash A."/>
            <person name="Shah H."/>
            <person name="Paulsen I.T."/>
            <person name="Morino M."/>
            <person name="Takahashi Y."/>
            <person name="Narumi I."/>
            <person name="Sachidanandam R."/>
            <person name="Satoh K."/>
            <person name="Ito M."/>
            <person name="Krulwich T.A."/>
        </authorList>
    </citation>
    <scope>NUCLEOTIDE SEQUENCE [LARGE SCALE GENOMIC DNA]</scope>
    <source>
        <strain evidence="11 13">AV1934</strain>
    </source>
</reference>
<evidence type="ECO:0000256" key="1">
    <source>
        <dbReference type="ARBA" id="ARBA00004496"/>
    </source>
</evidence>
<evidence type="ECO:0000256" key="4">
    <source>
        <dbReference type="ARBA" id="ARBA00022598"/>
    </source>
</evidence>
<dbReference type="EMBL" id="JALP01000061">
    <property type="protein sequence ID" value="THG91600.1"/>
    <property type="molecule type" value="Genomic_DNA"/>
</dbReference>
<gene>
    <name evidence="10" type="primary">lysS</name>
    <name evidence="12" type="ORF">AJ85_04080</name>
    <name evidence="11" type="ORF">BALCAV_0204650</name>
</gene>
<dbReference type="InterPro" id="IPR014729">
    <property type="entry name" value="Rossmann-like_a/b/a_fold"/>
</dbReference>
<evidence type="ECO:0000256" key="3">
    <source>
        <dbReference type="ARBA" id="ARBA00022490"/>
    </source>
</evidence>
<dbReference type="Proteomes" id="UP000002754">
    <property type="component" value="Unassembled WGS sequence"/>
</dbReference>
<dbReference type="Gene3D" id="1.10.10.350">
    <property type="match status" value="1"/>
</dbReference>
<evidence type="ECO:0000256" key="7">
    <source>
        <dbReference type="ARBA" id="ARBA00022917"/>
    </source>
</evidence>
<evidence type="ECO:0000256" key="10">
    <source>
        <dbReference type="HAMAP-Rule" id="MF_00177"/>
    </source>
</evidence>
<dbReference type="OrthoDB" id="9803151at2"/>
<evidence type="ECO:0000256" key="8">
    <source>
        <dbReference type="ARBA" id="ARBA00023146"/>
    </source>
</evidence>
<sequence length="519" mass="61166">MHWAYKIAERLIEKYPEKEVFTCASGISPSGPVHIGNFREVVTTYFVVKALESYGKKTRFIFSWDDFDRFRKVPQNVPASYEKYIGLPYSDVPDPLGKSTYAEYFQWQFEHSLTRFDIDPEFIYQTEQYRSGRYESYIWLAVEKRREIYDILMQFKTGEQKEEEREEFYPITLYCEDCGKDSTDIQMVVLERREVVYRCVCTRNQRKILSNRHQIKLNWKVDWAMRWKLEDVVFEPGGRDHSSETGSYNVSKVIAKEIFQYEAPDYAAYDFIRLKGADVKMSSSAGNVLTLDDLFKIYSPELILFLFAKYQPEMSFHIGLDEDVLRNYVEFDRYQLAFNKGQLKDDFIISALKLACAKVHTKEPSFNQIAGIYPLVHFQLDALQRVLNTADEKYSLDELRMVSDRVEEWVKKYNKHRVINVNEQPNQTYYASLPRQEQEHLQKFVDLIKGDIELPAEALMTHIYAICAQEDKKEMKANQKALFQNIYKLLLNEKSGPRLSLLISALGIKKVVELIDFRR</sequence>
<feature type="short sequence motif" description="'KMSKS' region" evidence="10">
    <location>
        <begin position="280"/>
        <end position="284"/>
    </location>
</feature>
<dbReference type="PROSITE" id="PS00178">
    <property type="entry name" value="AA_TRNA_LIGASE_I"/>
    <property type="match status" value="1"/>
</dbReference>
<dbReference type="RefSeq" id="WP_003323981.1">
    <property type="nucleotide sequence ID" value="NZ_ALPT02000011.1"/>
</dbReference>
<dbReference type="PANTHER" id="PTHR37940">
    <property type="entry name" value="LYSINE--TRNA LIGASE"/>
    <property type="match status" value="1"/>
</dbReference>
<protein>
    <recommendedName>
        <fullName evidence="10">Lysine--tRNA ligase</fullName>
        <ecNumber evidence="10">6.1.1.6</ecNumber>
    </recommendedName>
    <alternativeName>
        <fullName evidence="10">Lysyl-tRNA synthetase</fullName>
        <shortName evidence="10">LysRS</shortName>
    </alternativeName>
</protein>
<accession>A0A094WKV4</accession>
<dbReference type="EC" id="6.1.1.6" evidence="10"/>
<dbReference type="GO" id="GO:0004824">
    <property type="term" value="F:lysine-tRNA ligase activity"/>
    <property type="evidence" value="ECO:0007669"/>
    <property type="project" value="UniProtKB-UniRule"/>
</dbReference>
<proteinExistence type="inferred from homology"/>
<dbReference type="InterPro" id="IPR002904">
    <property type="entry name" value="Lys-tRNA-ligase"/>
</dbReference>
<dbReference type="SUPFAM" id="SSF48163">
    <property type="entry name" value="An anticodon-binding domain of class I aminoacyl-tRNA synthetases"/>
    <property type="match status" value="1"/>
</dbReference>
<dbReference type="eggNOG" id="COG1384">
    <property type="taxonomic scope" value="Bacteria"/>
</dbReference>
<dbReference type="InterPro" id="IPR042078">
    <property type="entry name" value="Lys-tRNA-ligase_SC_fold"/>
</dbReference>
<evidence type="ECO:0000256" key="5">
    <source>
        <dbReference type="ARBA" id="ARBA00022741"/>
    </source>
</evidence>
<comment type="catalytic activity">
    <reaction evidence="9 10">
        <text>tRNA(Lys) + L-lysine + ATP = L-lysyl-tRNA(Lys) + AMP + diphosphate</text>
        <dbReference type="Rhea" id="RHEA:20792"/>
        <dbReference type="Rhea" id="RHEA-COMP:9696"/>
        <dbReference type="Rhea" id="RHEA-COMP:9697"/>
        <dbReference type="ChEBI" id="CHEBI:30616"/>
        <dbReference type="ChEBI" id="CHEBI:32551"/>
        <dbReference type="ChEBI" id="CHEBI:33019"/>
        <dbReference type="ChEBI" id="CHEBI:78442"/>
        <dbReference type="ChEBI" id="CHEBI:78529"/>
        <dbReference type="ChEBI" id="CHEBI:456215"/>
        <dbReference type="EC" id="6.1.1.6"/>
    </reaction>
</comment>
<keyword evidence="8 10" id="KW-0030">Aminoacyl-tRNA synthetase</keyword>
<comment type="subcellular location">
    <subcellularLocation>
        <location evidence="1 10">Cytoplasm</location>
    </subcellularLocation>
</comment>
<keyword evidence="7 10" id="KW-0648">Protein biosynthesis</keyword>
<dbReference type="Pfam" id="PF01921">
    <property type="entry name" value="tRNA-synt_1f"/>
    <property type="match status" value="1"/>
</dbReference>
<evidence type="ECO:0000313" key="12">
    <source>
        <dbReference type="EMBL" id="THG91600.1"/>
    </source>
</evidence>
<comment type="caution">
    <text evidence="11">The sequence shown here is derived from an EMBL/GenBank/DDBJ whole genome shotgun (WGS) entry which is preliminary data.</text>
</comment>
<dbReference type="InterPro" id="IPR020751">
    <property type="entry name" value="aa-tRNA-synth_I_codon-bd_sub2"/>
</dbReference>
<evidence type="ECO:0000313" key="11">
    <source>
        <dbReference type="EMBL" id="KGA98374.1"/>
    </source>
</evidence>
<keyword evidence="13" id="KW-1185">Reference proteome</keyword>
<dbReference type="AlphaFoldDB" id="A0A094WKV4"/>
<dbReference type="InterPro" id="IPR001412">
    <property type="entry name" value="aa-tRNA-synth_I_CS"/>
</dbReference>
<dbReference type="Gene3D" id="6.10.20.10">
    <property type="entry name" value="Lysine tRNA ligase, stem contact fold domain"/>
    <property type="match status" value="1"/>
</dbReference>
<dbReference type="SUPFAM" id="SSF52374">
    <property type="entry name" value="Nucleotidylyl transferase"/>
    <property type="match status" value="1"/>
</dbReference>
<keyword evidence="4 10" id="KW-0436">Ligase</keyword>
<name>A0A094WKV4_ALKAL</name>
<evidence type="ECO:0000313" key="14">
    <source>
        <dbReference type="Proteomes" id="UP000297014"/>
    </source>
</evidence>
<reference evidence="12 14" key="2">
    <citation type="submission" date="2014-01" db="EMBL/GenBank/DDBJ databases">
        <title>Draft genome sequencing of Bacillus alcalophilus CGMCC 1.3604.</title>
        <authorList>
            <person name="Yang J."/>
            <person name="Diao L."/>
            <person name="Yang S."/>
        </authorList>
    </citation>
    <scope>NUCLEOTIDE SEQUENCE [LARGE SCALE GENOMIC DNA]</scope>
    <source>
        <strain evidence="12 14">CGMCC 1.3604</strain>
    </source>
</reference>
<evidence type="ECO:0000313" key="13">
    <source>
        <dbReference type="Proteomes" id="UP000002754"/>
    </source>
</evidence>
<dbReference type="GO" id="GO:0005737">
    <property type="term" value="C:cytoplasm"/>
    <property type="evidence" value="ECO:0007669"/>
    <property type="project" value="UniProtKB-SubCell"/>
</dbReference>
<dbReference type="GO" id="GO:0000049">
    <property type="term" value="F:tRNA binding"/>
    <property type="evidence" value="ECO:0007669"/>
    <property type="project" value="InterPro"/>
</dbReference>
<organism evidence="11 13">
    <name type="scientific">Alkalihalobacillus alcalophilus ATCC 27647 = CGMCC 1.3604</name>
    <dbReference type="NCBI Taxonomy" id="1218173"/>
    <lineage>
        <taxon>Bacteria</taxon>
        <taxon>Bacillati</taxon>
        <taxon>Bacillota</taxon>
        <taxon>Bacilli</taxon>
        <taxon>Bacillales</taxon>
        <taxon>Bacillaceae</taxon>
        <taxon>Alkalihalobacillus</taxon>
    </lineage>
</organism>
<dbReference type="NCBIfam" id="TIGR00467">
    <property type="entry name" value="lysS_arch"/>
    <property type="match status" value="1"/>
</dbReference>
<comment type="caution">
    <text evidence="10">Lacks conserved residue(s) required for the propagation of feature annotation.</text>
</comment>
<keyword evidence="3 10" id="KW-0963">Cytoplasm</keyword>
<keyword evidence="5 10" id="KW-0547">Nucleotide-binding</keyword>
<dbReference type="GO" id="GO:0006430">
    <property type="term" value="P:lysyl-tRNA aminoacylation"/>
    <property type="evidence" value="ECO:0007669"/>
    <property type="project" value="UniProtKB-UniRule"/>
</dbReference>
<dbReference type="InterPro" id="IPR008925">
    <property type="entry name" value="aa_tRNA-synth_I_cd-bd_sf"/>
</dbReference>
<evidence type="ECO:0000256" key="9">
    <source>
        <dbReference type="ARBA" id="ARBA00048573"/>
    </source>
</evidence>
<dbReference type="Proteomes" id="UP000297014">
    <property type="component" value="Unassembled WGS sequence"/>
</dbReference>
<dbReference type="STRING" id="1218173.BALCAV_0204650"/>
<evidence type="ECO:0000256" key="2">
    <source>
        <dbReference type="ARBA" id="ARBA00005594"/>
    </source>
</evidence>
<dbReference type="HAMAP" id="MF_00177">
    <property type="entry name" value="Lys_tRNA_synth_class1"/>
    <property type="match status" value="1"/>
</dbReference>
<evidence type="ECO:0000256" key="6">
    <source>
        <dbReference type="ARBA" id="ARBA00022840"/>
    </source>
</evidence>
<dbReference type="PANTHER" id="PTHR37940:SF1">
    <property type="entry name" value="LYSINE--TRNA LIGASE"/>
    <property type="match status" value="1"/>
</dbReference>
<comment type="similarity">
    <text evidence="2 10">Belongs to the class-I aminoacyl-tRNA synthetase family.</text>
</comment>
<dbReference type="EMBL" id="ALPT02000011">
    <property type="protein sequence ID" value="KGA98374.1"/>
    <property type="molecule type" value="Genomic_DNA"/>
</dbReference>
<dbReference type="Gene3D" id="3.40.50.620">
    <property type="entry name" value="HUPs"/>
    <property type="match status" value="1"/>
</dbReference>